<protein>
    <submittedName>
        <fullName evidence="7">Glucans biosynthesis protein G</fullName>
    </submittedName>
</protein>
<dbReference type="PANTHER" id="PTHR30504:SF2">
    <property type="entry name" value="GLUCANS BIOSYNTHESIS PROTEIN G"/>
    <property type="match status" value="1"/>
</dbReference>
<dbReference type="EMBL" id="BSDO01000003">
    <property type="protein sequence ID" value="GLI22922.1"/>
    <property type="molecule type" value="Genomic_DNA"/>
</dbReference>
<dbReference type="PIRSF" id="PIRSF006281">
    <property type="entry name" value="MdoG"/>
    <property type="match status" value="1"/>
</dbReference>
<dbReference type="GO" id="GO:0051274">
    <property type="term" value="P:beta-glucan biosynthetic process"/>
    <property type="evidence" value="ECO:0007669"/>
    <property type="project" value="TreeGrafter"/>
</dbReference>
<dbReference type="Gene3D" id="2.60.40.10">
    <property type="entry name" value="Immunoglobulins"/>
    <property type="match status" value="1"/>
</dbReference>
<dbReference type="InterPro" id="IPR011013">
    <property type="entry name" value="Gal_mutarotase_sf_dom"/>
</dbReference>
<evidence type="ECO:0000256" key="3">
    <source>
        <dbReference type="ARBA" id="ARBA00009284"/>
    </source>
</evidence>
<name>A0A9W6FM16_XANFL</name>
<dbReference type="GO" id="GO:0030246">
    <property type="term" value="F:carbohydrate binding"/>
    <property type="evidence" value="ECO:0007669"/>
    <property type="project" value="InterPro"/>
</dbReference>
<evidence type="ECO:0000259" key="6">
    <source>
        <dbReference type="Pfam" id="PF04349"/>
    </source>
</evidence>
<comment type="subcellular location">
    <subcellularLocation>
        <location evidence="1">Periplasm</location>
    </subcellularLocation>
</comment>
<dbReference type="AlphaFoldDB" id="A0A9W6FM16"/>
<dbReference type="Gene3D" id="2.70.98.10">
    <property type="match status" value="1"/>
</dbReference>
<dbReference type="SUPFAM" id="SSF81296">
    <property type="entry name" value="E set domains"/>
    <property type="match status" value="1"/>
</dbReference>
<dbReference type="PROSITE" id="PS51318">
    <property type="entry name" value="TAT"/>
    <property type="match status" value="1"/>
</dbReference>
<dbReference type="InterPro" id="IPR014756">
    <property type="entry name" value="Ig_E-set"/>
</dbReference>
<dbReference type="FunFam" id="2.70.98.10:FF:000001">
    <property type="entry name" value="Glucans biosynthesis protein G"/>
    <property type="match status" value="1"/>
</dbReference>
<keyword evidence="5" id="KW-0574">Periplasm</keyword>
<dbReference type="InterPro" id="IPR014438">
    <property type="entry name" value="Glucan_biosyn_MdoG/MdoD"/>
</dbReference>
<dbReference type="InterPro" id="IPR014718">
    <property type="entry name" value="GH-type_carb-bd"/>
</dbReference>
<comment type="caution">
    <text evidence="7">The sequence shown here is derived from an EMBL/GenBank/DDBJ whole genome shotgun (WGS) entry which is preliminary data.</text>
</comment>
<dbReference type="GO" id="GO:0030288">
    <property type="term" value="C:outer membrane-bounded periplasmic space"/>
    <property type="evidence" value="ECO:0007669"/>
    <property type="project" value="TreeGrafter"/>
</dbReference>
<dbReference type="InterPro" id="IPR007444">
    <property type="entry name" value="Glucan_biosyn_MdoG_C"/>
</dbReference>
<evidence type="ECO:0000313" key="7">
    <source>
        <dbReference type="EMBL" id="GLI22922.1"/>
    </source>
</evidence>
<dbReference type="GO" id="GO:0003824">
    <property type="term" value="F:catalytic activity"/>
    <property type="evidence" value="ECO:0007669"/>
    <property type="project" value="InterPro"/>
</dbReference>
<dbReference type="Proteomes" id="UP001144397">
    <property type="component" value="Unassembled WGS sequence"/>
</dbReference>
<gene>
    <name evidence="7" type="primary">opgG</name>
    <name evidence="7" type="ORF">XFLAVUS301_25960</name>
</gene>
<dbReference type="Pfam" id="PF04349">
    <property type="entry name" value="MdoG"/>
    <property type="match status" value="1"/>
</dbReference>
<comment type="pathway">
    <text evidence="2">Glycan metabolism; osmoregulated periplasmic glucan (OPG) biosynthesis.</text>
</comment>
<feature type="domain" description="Glucan biosynthesis periplasmic MdoG C-terminal" evidence="6">
    <location>
        <begin position="33"/>
        <end position="501"/>
    </location>
</feature>
<accession>A0A9W6FM16</accession>
<keyword evidence="4" id="KW-0732">Signal</keyword>
<reference evidence="7" key="1">
    <citation type="submission" date="2022-12" db="EMBL/GenBank/DDBJ databases">
        <title>Reference genome sequencing for broad-spectrum identification of bacterial and archaeal isolates by mass spectrometry.</title>
        <authorList>
            <person name="Sekiguchi Y."/>
            <person name="Tourlousse D.M."/>
        </authorList>
    </citation>
    <scope>NUCLEOTIDE SEQUENCE</scope>
    <source>
        <strain evidence="7">301</strain>
    </source>
</reference>
<evidence type="ECO:0000256" key="4">
    <source>
        <dbReference type="ARBA" id="ARBA00022729"/>
    </source>
</evidence>
<evidence type="ECO:0000256" key="5">
    <source>
        <dbReference type="ARBA" id="ARBA00022764"/>
    </source>
</evidence>
<evidence type="ECO:0000313" key="8">
    <source>
        <dbReference type="Proteomes" id="UP001144397"/>
    </source>
</evidence>
<proteinExistence type="inferred from homology"/>
<evidence type="ECO:0000256" key="2">
    <source>
        <dbReference type="ARBA" id="ARBA00005001"/>
    </source>
</evidence>
<dbReference type="InterPro" id="IPR006311">
    <property type="entry name" value="TAT_signal"/>
</dbReference>
<organism evidence="7 8">
    <name type="scientific">Xanthobacter flavus</name>
    <dbReference type="NCBI Taxonomy" id="281"/>
    <lineage>
        <taxon>Bacteria</taxon>
        <taxon>Pseudomonadati</taxon>
        <taxon>Pseudomonadota</taxon>
        <taxon>Alphaproteobacteria</taxon>
        <taxon>Hyphomicrobiales</taxon>
        <taxon>Xanthobacteraceae</taxon>
        <taxon>Xanthobacter</taxon>
    </lineage>
</organism>
<sequence>MLDRRSFMLGAAALSAIQVVTASEAYAQEGERFDAETVRNMARQLATKPFKQGNQSLPAELDKLSYDDYRNIRFNADRSIWRGQRLPFEMQLLHRGFLFRDQVDVFVVADGRARRIAYDPGLFRFEHGLKAPQGGADLGFSGFRLHGPLNRPDYLDEIAVFQGASYFRAVAKGQGYGTSARGLAVKTASASGEEFPVFKAFYVEQPRPDVPSIVVHALLDSPSATAAHRFTIRPGDATVMTVEMALYPRTDLTEAGIAPLTSMFLFGPADHAGFDDFRPAVRDAEGLAITDGTGEQLWRPLSNPGRLQISVFSGSNIRGFGLMQRQRSFFDYQDLEARYEKRPSVWVEPIGDWGEGAVHLVEIPTPQEVHDNVVAFWRPKDTLRKGSEYTYTYRLHWTWDMPTPPGLGRVAGIRAGGTDERRLFVIDLVDGPMPGLALDSVRVDVSASQGEVRDVVLQPNPEISGTRLSFAFEPKGAALSELRARVFKGDVPLTETWLYRWTP</sequence>
<dbReference type="InterPro" id="IPR013783">
    <property type="entry name" value="Ig-like_fold"/>
</dbReference>
<dbReference type="PANTHER" id="PTHR30504">
    <property type="entry name" value="GLUCANS BIOSYNTHESIS PROTEIN"/>
    <property type="match status" value="1"/>
</dbReference>
<evidence type="ECO:0000256" key="1">
    <source>
        <dbReference type="ARBA" id="ARBA00004418"/>
    </source>
</evidence>
<dbReference type="SUPFAM" id="SSF74650">
    <property type="entry name" value="Galactose mutarotase-like"/>
    <property type="match status" value="1"/>
</dbReference>
<comment type="similarity">
    <text evidence="3">Belongs to the OpgD/OpgG family.</text>
</comment>